<comment type="caution">
    <text evidence="16">The sequence shown here is derived from an EMBL/GenBank/DDBJ whole genome shotgun (WGS) entry which is preliminary data.</text>
</comment>
<dbReference type="InterPro" id="IPR003661">
    <property type="entry name" value="HisK_dim/P_dom"/>
</dbReference>
<dbReference type="PROSITE" id="PS50885">
    <property type="entry name" value="HAMP"/>
    <property type="match status" value="1"/>
</dbReference>
<dbReference type="InterPro" id="IPR036890">
    <property type="entry name" value="HATPase_C_sf"/>
</dbReference>
<dbReference type="Proteomes" id="UP001500908">
    <property type="component" value="Unassembled WGS sequence"/>
</dbReference>
<dbReference type="CDD" id="cd00075">
    <property type="entry name" value="HATPase"/>
    <property type="match status" value="1"/>
</dbReference>
<dbReference type="SUPFAM" id="SSF55874">
    <property type="entry name" value="ATPase domain of HSP90 chaperone/DNA topoisomerase II/histidine kinase"/>
    <property type="match status" value="1"/>
</dbReference>
<keyword evidence="10 13" id="KW-0472">Membrane</keyword>
<dbReference type="CDD" id="cd06225">
    <property type="entry name" value="HAMP"/>
    <property type="match status" value="1"/>
</dbReference>
<evidence type="ECO:0000256" key="12">
    <source>
        <dbReference type="SAM" id="MobiDB-lite"/>
    </source>
</evidence>
<keyword evidence="5" id="KW-0808">Transferase</keyword>
<dbReference type="PANTHER" id="PTHR45436">
    <property type="entry name" value="SENSOR HISTIDINE KINASE YKOH"/>
    <property type="match status" value="1"/>
</dbReference>
<evidence type="ECO:0000259" key="15">
    <source>
        <dbReference type="PROSITE" id="PS50885"/>
    </source>
</evidence>
<dbReference type="PRINTS" id="PR00344">
    <property type="entry name" value="BCTRLSENSOR"/>
</dbReference>
<dbReference type="Gene3D" id="6.10.340.10">
    <property type="match status" value="1"/>
</dbReference>
<dbReference type="InterPro" id="IPR036097">
    <property type="entry name" value="HisK_dim/P_sf"/>
</dbReference>
<accession>A0ABP7FZ12</accession>
<feature type="compositionally biased region" description="Polar residues" evidence="12">
    <location>
        <begin position="12"/>
        <end position="23"/>
    </location>
</feature>
<dbReference type="InterPro" id="IPR003594">
    <property type="entry name" value="HATPase_dom"/>
</dbReference>
<dbReference type="InterPro" id="IPR004358">
    <property type="entry name" value="Sig_transdc_His_kin-like_C"/>
</dbReference>
<dbReference type="EC" id="2.7.13.3" evidence="3"/>
<name>A0ABP7FZ12_9ACTN</name>
<dbReference type="InterPro" id="IPR050428">
    <property type="entry name" value="TCS_sensor_his_kinase"/>
</dbReference>
<comment type="subcellular location">
    <subcellularLocation>
        <location evidence="2">Cell membrane</location>
    </subcellularLocation>
</comment>
<comment type="catalytic activity">
    <reaction evidence="1">
        <text>ATP + protein L-histidine = ADP + protein N-phospho-L-histidine.</text>
        <dbReference type="EC" id="2.7.13.3"/>
    </reaction>
</comment>
<keyword evidence="9" id="KW-0902">Two-component regulatory system</keyword>
<dbReference type="Pfam" id="PF00512">
    <property type="entry name" value="HisKA"/>
    <property type="match status" value="1"/>
</dbReference>
<dbReference type="SUPFAM" id="SSF47384">
    <property type="entry name" value="Homodimeric domain of signal transducing histidine kinase"/>
    <property type="match status" value="1"/>
</dbReference>
<dbReference type="Gene3D" id="3.30.565.10">
    <property type="entry name" value="Histidine kinase-like ATPase, C-terminal domain"/>
    <property type="match status" value="1"/>
</dbReference>
<keyword evidence="6 13" id="KW-0812">Transmembrane</keyword>
<organism evidence="16 17">
    <name type="scientific">Salinactinospora qingdaonensis</name>
    <dbReference type="NCBI Taxonomy" id="702744"/>
    <lineage>
        <taxon>Bacteria</taxon>
        <taxon>Bacillati</taxon>
        <taxon>Actinomycetota</taxon>
        <taxon>Actinomycetes</taxon>
        <taxon>Streptosporangiales</taxon>
        <taxon>Nocardiopsidaceae</taxon>
        <taxon>Salinactinospora</taxon>
    </lineage>
</organism>
<evidence type="ECO:0000256" key="6">
    <source>
        <dbReference type="ARBA" id="ARBA00022692"/>
    </source>
</evidence>
<evidence type="ECO:0000256" key="2">
    <source>
        <dbReference type="ARBA" id="ARBA00004236"/>
    </source>
</evidence>
<keyword evidence="8 13" id="KW-1133">Transmembrane helix</keyword>
<dbReference type="EMBL" id="BAABDD010000016">
    <property type="protein sequence ID" value="GAA3751481.1"/>
    <property type="molecule type" value="Genomic_DNA"/>
</dbReference>
<dbReference type="PROSITE" id="PS50109">
    <property type="entry name" value="HIS_KIN"/>
    <property type="match status" value="1"/>
</dbReference>
<dbReference type="InterPro" id="IPR003660">
    <property type="entry name" value="HAMP_dom"/>
</dbReference>
<feature type="coiled-coil region" evidence="11">
    <location>
        <begin position="302"/>
        <end position="329"/>
    </location>
</feature>
<dbReference type="SMART" id="SM00388">
    <property type="entry name" value="HisKA"/>
    <property type="match status" value="1"/>
</dbReference>
<evidence type="ECO:0000256" key="9">
    <source>
        <dbReference type="ARBA" id="ARBA00023012"/>
    </source>
</evidence>
<gene>
    <name evidence="16" type="ORF">GCM10022402_33210</name>
</gene>
<evidence type="ECO:0000256" key="11">
    <source>
        <dbReference type="SAM" id="Coils"/>
    </source>
</evidence>
<evidence type="ECO:0000256" key="3">
    <source>
        <dbReference type="ARBA" id="ARBA00012438"/>
    </source>
</evidence>
<evidence type="ECO:0000256" key="10">
    <source>
        <dbReference type="ARBA" id="ARBA00023136"/>
    </source>
</evidence>
<feature type="transmembrane region" description="Helical" evidence="13">
    <location>
        <begin position="184"/>
        <end position="207"/>
    </location>
</feature>
<dbReference type="CDD" id="cd00082">
    <property type="entry name" value="HisKA"/>
    <property type="match status" value="1"/>
</dbReference>
<keyword evidence="7 16" id="KW-0418">Kinase</keyword>
<evidence type="ECO:0000256" key="13">
    <source>
        <dbReference type="SAM" id="Phobius"/>
    </source>
</evidence>
<dbReference type="RefSeq" id="WP_344972848.1">
    <property type="nucleotide sequence ID" value="NZ_BAABDD010000016.1"/>
</dbReference>
<dbReference type="GO" id="GO:0016301">
    <property type="term" value="F:kinase activity"/>
    <property type="evidence" value="ECO:0007669"/>
    <property type="project" value="UniProtKB-KW"/>
</dbReference>
<feature type="domain" description="HAMP" evidence="15">
    <location>
        <begin position="208"/>
        <end position="264"/>
    </location>
</feature>
<evidence type="ECO:0000313" key="17">
    <source>
        <dbReference type="Proteomes" id="UP001500908"/>
    </source>
</evidence>
<evidence type="ECO:0000313" key="16">
    <source>
        <dbReference type="EMBL" id="GAA3751481.1"/>
    </source>
</evidence>
<evidence type="ECO:0000256" key="7">
    <source>
        <dbReference type="ARBA" id="ARBA00022777"/>
    </source>
</evidence>
<feature type="transmembrane region" description="Helical" evidence="13">
    <location>
        <begin position="33"/>
        <end position="53"/>
    </location>
</feature>
<keyword evidence="4" id="KW-0597">Phosphoprotein</keyword>
<evidence type="ECO:0000259" key="14">
    <source>
        <dbReference type="PROSITE" id="PS50109"/>
    </source>
</evidence>
<evidence type="ECO:0000256" key="8">
    <source>
        <dbReference type="ARBA" id="ARBA00022989"/>
    </source>
</evidence>
<dbReference type="Pfam" id="PF02518">
    <property type="entry name" value="HATPase_c"/>
    <property type="match status" value="1"/>
</dbReference>
<dbReference type="InterPro" id="IPR005467">
    <property type="entry name" value="His_kinase_dom"/>
</dbReference>
<keyword evidence="11" id="KW-0175">Coiled coil</keyword>
<dbReference type="Pfam" id="PF00672">
    <property type="entry name" value="HAMP"/>
    <property type="match status" value="1"/>
</dbReference>
<dbReference type="PANTHER" id="PTHR45436:SF5">
    <property type="entry name" value="SENSOR HISTIDINE KINASE TRCS"/>
    <property type="match status" value="1"/>
</dbReference>
<dbReference type="SMART" id="SM00304">
    <property type="entry name" value="HAMP"/>
    <property type="match status" value="1"/>
</dbReference>
<reference evidence="17" key="1">
    <citation type="journal article" date="2019" name="Int. J. Syst. Evol. Microbiol.">
        <title>The Global Catalogue of Microorganisms (GCM) 10K type strain sequencing project: providing services to taxonomists for standard genome sequencing and annotation.</title>
        <authorList>
            <consortium name="The Broad Institute Genomics Platform"/>
            <consortium name="The Broad Institute Genome Sequencing Center for Infectious Disease"/>
            <person name="Wu L."/>
            <person name="Ma J."/>
        </authorList>
    </citation>
    <scope>NUCLEOTIDE SEQUENCE [LARGE SCALE GENOMIC DNA]</scope>
    <source>
        <strain evidence="17">JCM 17137</strain>
    </source>
</reference>
<proteinExistence type="predicted"/>
<protein>
    <recommendedName>
        <fullName evidence="3">histidine kinase</fullName>
        <ecNumber evidence="3">2.7.13.3</ecNumber>
    </recommendedName>
</protein>
<feature type="domain" description="Histidine kinase" evidence="14">
    <location>
        <begin position="272"/>
        <end position="478"/>
    </location>
</feature>
<keyword evidence="17" id="KW-1185">Reference proteome</keyword>
<evidence type="ECO:0000256" key="1">
    <source>
        <dbReference type="ARBA" id="ARBA00000085"/>
    </source>
</evidence>
<dbReference type="SMART" id="SM00387">
    <property type="entry name" value="HATPase_c"/>
    <property type="match status" value="1"/>
</dbReference>
<evidence type="ECO:0000256" key="5">
    <source>
        <dbReference type="ARBA" id="ARBA00022679"/>
    </source>
</evidence>
<sequence length="494" mass="53168">MTAPLDSDQPHRNSQQGRGPLTQLNDMSLRTKFALIFALAATIVIALVGSLAYNAAATLIRSNTKQEFSSTVAGLDHDLSAPTLGPSTVSGLSLLDSETFTFRVLGTDGTVGGPARDREEIQALPITPTDREIARTHQPGVVETRGESVDGDQYRIATLSLGSARGAVQIVQRLSPTERLLDTLAWQIVLVGGAACVGAGLTGALLARRITSRLIRLTEASEYVSSTGQLDLVAPDDEQGGRDEVGRLGKAFNEMLARLASAKEEQRRLVQNASHELRTPLTSLRTNVSVMKRFDQLSPQGRERLVEDMQGETRELTELVNELVELATDSREDEPQQQVTLREIAERVAARASRRSGREVVVDADDTVVLGRPHALERALSNPVENAVKFDEEGRQPVEIVVRSGRVEVRDRGPGIGAEELTHIFERFYRSTSARSLPGSGLGLSMVRDIVTAHNGEVFAYNREDGGMVVGFELAPVSPTGPAASGADGGEPNG</sequence>
<dbReference type="Gene3D" id="1.10.287.130">
    <property type="match status" value="1"/>
</dbReference>
<feature type="region of interest" description="Disordered" evidence="12">
    <location>
        <begin position="1"/>
        <end position="23"/>
    </location>
</feature>
<evidence type="ECO:0000256" key="4">
    <source>
        <dbReference type="ARBA" id="ARBA00022553"/>
    </source>
</evidence>